<evidence type="ECO:0000256" key="13">
    <source>
        <dbReference type="SAM" id="MobiDB-lite"/>
    </source>
</evidence>
<evidence type="ECO:0000256" key="11">
    <source>
        <dbReference type="PIRSR" id="PIRSR630616-3"/>
    </source>
</evidence>
<dbReference type="CDD" id="cd14008">
    <property type="entry name" value="STKc_LKB1_CaMKK"/>
    <property type="match status" value="1"/>
</dbReference>
<feature type="compositionally biased region" description="Polar residues" evidence="13">
    <location>
        <begin position="8"/>
        <end position="18"/>
    </location>
</feature>
<dbReference type="Gene3D" id="1.10.510.10">
    <property type="entry name" value="Transferase(Phosphotransferase) domain 1"/>
    <property type="match status" value="1"/>
</dbReference>
<evidence type="ECO:0000259" key="14">
    <source>
        <dbReference type="PROSITE" id="PS50011"/>
    </source>
</evidence>
<proteinExistence type="predicted"/>
<dbReference type="eggNOG" id="KOG0585">
    <property type="taxonomic scope" value="Eukaryota"/>
</dbReference>
<evidence type="ECO:0000256" key="1">
    <source>
        <dbReference type="ARBA" id="ARBA00012513"/>
    </source>
</evidence>
<dbReference type="Proteomes" id="UP000018144">
    <property type="component" value="Unassembled WGS sequence"/>
</dbReference>
<evidence type="ECO:0000313" key="16">
    <source>
        <dbReference type="Proteomes" id="UP000018144"/>
    </source>
</evidence>
<dbReference type="PROSITE" id="PS50011">
    <property type="entry name" value="PROTEIN_KINASE_DOM"/>
    <property type="match status" value="1"/>
</dbReference>
<evidence type="ECO:0000256" key="4">
    <source>
        <dbReference type="ARBA" id="ARBA00022741"/>
    </source>
</evidence>
<feature type="compositionally biased region" description="Polar residues" evidence="13">
    <location>
        <begin position="1045"/>
        <end position="1054"/>
    </location>
</feature>
<dbReference type="SMART" id="SM00220">
    <property type="entry name" value="S_TKc"/>
    <property type="match status" value="1"/>
</dbReference>
<evidence type="ECO:0000256" key="3">
    <source>
        <dbReference type="ARBA" id="ARBA00022679"/>
    </source>
</evidence>
<feature type="domain" description="Protein kinase" evidence="14">
    <location>
        <begin position="129"/>
        <end position="529"/>
    </location>
</feature>
<keyword evidence="4 10" id="KW-0547">Nucleotide-binding</keyword>
<evidence type="ECO:0000256" key="5">
    <source>
        <dbReference type="ARBA" id="ARBA00022777"/>
    </source>
</evidence>
<feature type="region of interest" description="Disordered" evidence="13">
    <location>
        <begin position="255"/>
        <end position="307"/>
    </location>
</feature>
<dbReference type="Gene3D" id="3.30.200.20">
    <property type="entry name" value="Phosphorylase Kinase, domain 1"/>
    <property type="match status" value="1"/>
</dbReference>
<protein>
    <recommendedName>
        <fullName evidence="1">non-specific serine/threonine protein kinase</fullName>
        <ecNumber evidence="1">2.7.11.1</ecNumber>
    </recommendedName>
</protein>
<keyword evidence="6 10" id="KW-0067">ATP-binding</keyword>
<dbReference type="InterPro" id="IPR030616">
    <property type="entry name" value="Aur-like"/>
</dbReference>
<evidence type="ECO:0000256" key="8">
    <source>
        <dbReference type="ARBA" id="ARBA00048679"/>
    </source>
</evidence>
<feature type="region of interest" description="Disordered" evidence="13">
    <location>
        <begin position="1"/>
        <end position="20"/>
    </location>
</feature>
<feature type="region of interest" description="Disordered" evidence="13">
    <location>
        <begin position="1023"/>
        <end position="1060"/>
    </location>
</feature>
<evidence type="ECO:0000313" key="15">
    <source>
        <dbReference type="EMBL" id="CCX32790.1"/>
    </source>
</evidence>
<comment type="catalytic activity">
    <reaction evidence="8">
        <text>L-seryl-[protein] + ATP = O-phospho-L-seryl-[protein] + ADP + H(+)</text>
        <dbReference type="Rhea" id="RHEA:17989"/>
        <dbReference type="Rhea" id="RHEA-COMP:9863"/>
        <dbReference type="Rhea" id="RHEA-COMP:11604"/>
        <dbReference type="ChEBI" id="CHEBI:15378"/>
        <dbReference type="ChEBI" id="CHEBI:29999"/>
        <dbReference type="ChEBI" id="CHEBI:30616"/>
        <dbReference type="ChEBI" id="CHEBI:83421"/>
        <dbReference type="ChEBI" id="CHEBI:456216"/>
        <dbReference type="EC" id="2.7.11.1"/>
    </reaction>
</comment>
<feature type="compositionally biased region" description="Polar residues" evidence="13">
    <location>
        <begin position="860"/>
        <end position="874"/>
    </location>
</feature>
<evidence type="ECO:0000256" key="7">
    <source>
        <dbReference type="ARBA" id="ARBA00047899"/>
    </source>
</evidence>
<evidence type="ECO:0000256" key="9">
    <source>
        <dbReference type="PIRSR" id="PIRSR630616-1"/>
    </source>
</evidence>
<keyword evidence="16" id="KW-1185">Reference proteome</keyword>
<evidence type="ECO:0000256" key="6">
    <source>
        <dbReference type="ARBA" id="ARBA00022840"/>
    </source>
</evidence>
<dbReference type="OrthoDB" id="68483at2759"/>
<feature type="region of interest" description="Disordered" evidence="13">
    <location>
        <begin position="682"/>
        <end position="711"/>
    </location>
</feature>
<keyword evidence="2" id="KW-0723">Serine/threonine-protein kinase</keyword>
<sequence length="1060" mass="117856">MTMRLRSHTPSQNPSTSPLPLLDEHLQQLDTQPNSTLTSANTSRHTSNTSIYSMPYHHVPTRHSTPPTPISSPGLFRPPSTQPLNSTTPIELVDGQLLHPSQYTDMVRETNQLETDYDPATGRKMINDYTIIDEIGRGTHGKVKLGFDQRTNQMVAIKIVDRNQGRPRLGGKEQREGSETKIRREIAILKKIRHENVVRLIEVIDDDRSKKVYLVLEYVVLGEVVWQKEADKDVLRRDHQRLKRDIATARAQLAAAAADNAGSTKGPEKRRRRKRTSASFWSLEFASEADSEVEDDQEDPADMSDDEPLWEPFKEDGLPAMEIEEARKCFRDTVIGLDHLHWNGIIHRDIKPANLLWTQDKVTKISDFGVSFLGRPSKSDSNDGSGDDEPTGYEQDELELAKTAGTVPFFAPELCSIDSSNKFPITSAIDVWALGVTLFCFIFGRLPFNAETDFAIIRSIAEDELFIPRRRLRTNKPELAPDHQLTPEELEDYETEPVDEELRDLISRLLIKNPTKRILLKDVKRHPWVLRGMEDPVGWVKETDPEHTSHGEKIEVTTEDVETAVSVPSIVSRAKQGLRKLAGAWNRTLRKRGSNTTNMGDPKDKTPTNLEAPSGSKQAPSVSASSIGSSETVNGQTQKPERHEHHDQPWLSGVTSGLWAPQAKVRRKQSFLAVGNPLTRRHSTFNQDAVRSTHLAPTEPPPSSPVDGPAHHFKAESTAALVAPSIARQINHSVKADELGRGLNTPRKTSSYEDKSPLKARALLSGALSGKVSPTTVTLVDYDVLPNFNPVSGSHIPLNRYGRTCNSVINERFERHQKEEHKVAKAVLGKNALDNIPINLPGGGAYQENQRIQSEDGSRGPSSESTIGPYTDNTMRSWATAPIAMSPNPRGRLHCCEPPSPRSDGANLVSSSSNERFANTAGSSFTNSTSFPSIATNPSSVSSDFFSQYSRKGSMVPTEYSQETSYDDEYHQRVIDANLRGRKPSEFLCDAEDEAETDSDESEGGFCMDRRIKRTQSITIGQLARESDEAKDAALRQASRPPFRTQISSRSSGTVKARKD</sequence>
<feature type="region of interest" description="Disordered" evidence="13">
    <location>
        <begin position="33"/>
        <end position="69"/>
    </location>
</feature>
<dbReference type="InterPro" id="IPR000719">
    <property type="entry name" value="Prot_kinase_dom"/>
</dbReference>
<dbReference type="EMBL" id="HF935907">
    <property type="protein sequence ID" value="CCX32790.1"/>
    <property type="molecule type" value="Genomic_DNA"/>
</dbReference>
<dbReference type="Pfam" id="PF00069">
    <property type="entry name" value="Pkinase"/>
    <property type="match status" value="2"/>
</dbReference>
<feature type="compositionally biased region" description="Basic and acidic residues" evidence="13">
    <location>
        <begin position="1025"/>
        <end position="1034"/>
    </location>
</feature>
<feature type="compositionally biased region" description="Polar residues" evidence="13">
    <location>
        <begin position="607"/>
        <end position="620"/>
    </location>
</feature>
<feature type="compositionally biased region" description="Low complexity" evidence="13">
    <location>
        <begin position="621"/>
        <end position="630"/>
    </location>
</feature>
<keyword evidence="5 15" id="KW-0418">Kinase</keyword>
<reference evidence="15 16" key="1">
    <citation type="journal article" date="2013" name="PLoS Genet.">
        <title>The genome and development-dependent transcriptomes of Pyronema confluens: a window into fungal evolution.</title>
        <authorList>
            <person name="Traeger S."/>
            <person name="Altegoer F."/>
            <person name="Freitag M."/>
            <person name="Gabaldon T."/>
            <person name="Kempken F."/>
            <person name="Kumar A."/>
            <person name="Marcet-Houben M."/>
            <person name="Poggeler S."/>
            <person name="Stajich J.E."/>
            <person name="Nowrousian M."/>
        </authorList>
    </citation>
    <scope>NUCLEOTIDE SEQUENCE [LARGE SCALE GENOMIC DNA]</scope>
    <source>
        <strain evidence="16">CBS 100304</strain>
        <tissue evidence="15">Vegetative mycelium</tissue>
    </source>
</reference>
<feature type="region of interest" description="Disordered" evidence="13">
    <location>
        <begin position="842"/>
        <end position="874"/>
    </location>
</feature>
<feature type="active site" description="Proton acceptor" evidence="9">
    <location>
        <position position="349"/>
    </location>
</feature>
<dbReference type="SUPFAM" id="SSF56112">
    <property type="entry name" value="Protein kinase-like (PK-like)"/>
    <property type="match status" value="1"/>
</dbReference>
<organism evidence="15 16">
    <name type="scientific">Pyronema omphalodes (strain CBS 100304)</name>
    <name type="common">Pyronema confluens</name>
    <dbReference type="NCBI Taxonomy" id="1076935"/>
    <lineage>
        <taxon>Eukaryota</taxon>
        <taxon>Fungi</taxon>
        <taxon>Dikarya</taxon>
        <taxon>Ascomycota</taxon>
        <taxon>Pezizomycotina</taxon>
        <taxon>Pezizomycetes</taxon>
        <taxon>Pezizales</taxon>
        <taxon>Pyronemataceae</taxon>
        <taxon>Pyronema</taxon>
    </lineage>
</organism>
<dbReference type="FunFam" id="3.30.200.20:FF:000206">
    <property type="entry name" value="Serine/threonine-protein kinase Ssp1"/>
    <property type="match status" value="1"/>
</dbReference>
<feature type="compositionally biased region" description="Acidic residues" evidence="13">
    <location>
        <begin position="287"/>
        <end position="307"/>
    </location>
</feature>
<feature type="region of interest" description="Disordered" evidence="13">
    <location>
        <begin position="583"/>
        <end position="654"/>
    </location>
</feature>
<evidence type="ECO:0000256" key="10">
    <source>
        <dbReference type="PIRSR" id="PIRSR630616-2"/>
    </source>
</evidence>
<dbReference type="PANTHER" id="PTHR24350">
    <property type="entry name" value="SERINE/THREONINE-PROTEIN KINASE IAL-RELATED"/>
    <property type="match status" value="1"/>
</dbReference>
<dbReference type="GO" id="GO:0004674">
    <property type="term" value="F:protein serine/threonine kinase activity"/>
    <property type="evidence" value="ECO:0007669"/>
    <property type="project" value="UniProtKB-KW"/>
</dbReference>
<feature type="compositionally biased region" description="Basic and acidic residues" evidence="13">
    <location>
        <begin position="639"/>
        <end position="648"/>
    </location>
</feature>
<feature type="cross-link" description="Glycyl lysine isopeptide (Lys-Gly) (interchain with G-Cter in SUMO2)" evidence="11">
    <location>
        <position position="351"/>
    </location>
</feature>
<feature type="binding site" evidence="10">
    <location>
        <position position="367"/>
    </location>
    <ligand>
        <name>ATP</name>
        <dbReference type="ChEBI" id="CHEBI:30616"/>
    </ligand>
</feature>
<dbReference type="STRING" id="1076935.U4LTF0"/>
<evidence type="ECO:0000256" key="12">
    <source>
        <dbReference type="PROSITE-ProRule" id="PRU10141"/>
    </source>
</evidence>
<gene>
    <name evidence="15" type="ORF">PCON_13641</name>
</gene>
<keyword evidence="3" id="KW-0808">Transferase</keyword>
<evidence type="ECO:0000256" key="2">
    <source>
        <dbReference type="ARBA" id="ARBA00022527"/>
    </source>
</evidence>
<dbReference type="EC" id="2.7.11.1" evidence="1"/>
<name>U4LTF0_PYROM</name>
<dbReference type="GO" id="GO:0001558">
    <property type="term" value="P:regulation of cell growth"/>
    <property type="evidence" value="ECO:0007669"/>
    <property type="project" value="UniProtKB-ARBA"/>
</dbReference>
<dbReference type="InterPro" id="IPR011009">
    <property type="entry name" value="Kinase-like_dom_sf"/>
</dbReference>
<dbReference type="GO" id="GO:0005524">
    <property type="term" value="F:ATP binding"/>
    <property type="evidence" value="ECO:0007669"/>
    <property type="project" value="UniProtKB-UniRule"/>
</dbReference>
<feature type="binding site" evidence="12">
    <location>
        <position position="158"/>
    </location>
    <ligand>
        <name>ATP</name>
        <dbReference type="ChEBI" id="CHEBI:30616"/>
    </ligand>
</feature>
<accession>U4LTF0</accession>
<dbReference type="AlphaFoldDB" id="U4LTF0"/>
<dbReference type="PROSITE" id="PS00107">
    <property type="entry name" value="PROTEIN_KINASE_ATP"/>
    <property type="match status" value="1"/>
</dbReference>
<feature type="compositionally biased region" description="Polar residues" evidence="13">
    <location>
        <begin position="33"/>
        <end position="52"/>
    </location>
</feature>
<dbReference type="GO" id="GO:0042149">
    <property type="term" value="P:cellular response to glucose starvation"/>
    <property type="evidence" value="ECO:0007669"/>
    <property type="project" value="UniProtKB-ARBA"/>
</dbReference>
<comment type="catalytic activity">
    <reaction evidence="7">
        <text>L-threonyl-[protein] + ATP = O-phospho-L-threonyl-[protein] + ADP + H(+)</text>
        <dbReference type="Rhea" id="RHEA:46608"/>
        <dbReference type="Rhea" id="RHEA-COMP:11060"/>
        <dbReference type="Rhea" id="RHEA-COMP:11605"/>
        <dbReference type="ChEBI" id="CHEBI:15378"/>
        <dbReference type="ChEBI" id="CHEBI:30013"/>
        <dbReference type="ChEBI" id="CHEBI:30616"/>
        <dbReference type="ChEBI" id="CHEBI:61977"/>
        <dbReference type="ChEBI" id="CHEBI:456216"/>
        <dbReference type="EC" id="2.7.11.1"/>
    </reaction>
</comment>
<dbReference type="InterPro" id="IPR017441">
    <property type="entry name" value="Protein_kinase_ATP_BS"/>
</dbReference>